<evidence type="ECO:0000256" key="8">
    <source>
        <dbReference type="ARBA" id="ARBA00022692"/>
    </source>
</evidence>
<dbReference type="Pfam" id="PF18075">
    <property type="entry name" value="FtsX_ECD"/>
    <property type="match status" value="1"/>
</dbReference>
<dbReference type="Pfam" id="PF02687">
    <property type="entry name" value="FtsX"/>
    <property type="match status" value="1"/>
</dbReference>
<dbReference type="RefSeq" id="WP_163742883.1">
    <property type="nucleotide sequence ID" value="NZ_JAAGOA010000021.1"/>
</dbReference>
<dbReference type="Proteomes" id="UP000475214">
    <property type="component" value="Unassembled WGS sequence"/>
</dbReference>
<keyword evidence="17" id="KW-1185">Reference proteome</keyword>
<dbReference type="PANTHER" id="PTHR47755">
    <property type="entry name" value="CELL DIVISION PROTEIN FTSX"/>
    <property type="match status" value="1"/>
</dbReference>
<evidence type="ECO:0000256" key="5">
    <source>
        <dbReference type="ARBA" id="ARBA00021907"/>
    </source>
</evidence>
<keyword evidence="8 13" id="KW-0812">Transmembrane</keyword>
<feature type="transmembrane region" description="Helical" evidence="13">
    <location>
        <begin position="223"/>
        <end position="245"/>
    </location>
</feature>
<feature type="domain" description="ABC3 transporter permease C-terminal" evidence="14">
    <location>
        <begin position="180"/>
        <end position="299"/>
    </location>
</feature>
<evidence type="ECO:0000256" key="9">
    <source>
        <dbReference type="ARBA" id="ARBA00022989"/>
    </source>
</evidence>
<feature type="transmembrane region" description="Helical" evidence="13">
    <location>
        <begin position="178"/>
        <end position="202"/>
    </location>
</feature>
<feature type="transmembrane region" description="Helical" evidence="13">
    <location>
        <begin position="271"/>
        <end position="294"/>
    </location>
</feature>
<feature type="domain" description="FtsX extracellular" evidence="15">
    <location>
        <begin position="56"/>
        <end position="157"/>
    </location>
</feature>
<accession>A0A6L9SFU3</accession>
<evidence type="ECO:0000256" key="6">
    <source>
        <dbReference type="ARBA" id="ARBA00022475"/>
    </source>
</evidence>
<keyword evidence="11 12" id="KW-0131">Cell cycle</keyword>
<dbReference type="GO" id="GO:0051301">
    <property type="term" value="P:cell division"/>
    <property type="evidence" value="ECO:0007669"/>
    <property type="project" value="UniProtKB-KW"/>
</dbReference>
<dbReference type="InterPro" id="IPR047929">
    <property type="entry name" value="FtsX_actino"/>
</dbReference>
<comment type="caution">
    <text evidence="16">The sequence shown here is derived from an EMBL/GenBank/DDBJ whole genome shotgun (WGS) entry which is preliminary data.</text>
</comment>
<dbReference type="EMBL" id="JAAGOA010000021">
    <property type="protein sequence ID" value="NEE03312.1"/>
    <property type="molecule type" value="Genomic_DNA"/>
</dbReference>
<dbReference type="GO" id="GO:0005886">
    <property type="term" value="C:plasma membrane"/>
    <property type="evidence" value="ECO:0007669"/>
    <property type="project" value="UniProtKB-SubCell"/>
</dbReference>
<comment type="function">
    <text evidence="1">Part of the ABC transporter FtsEX involved in cellular division.</text>
</comment>
<evidence type="ECO:0000256" key="10">
    <source>
        <dbReference type="ARBA" id="ARBA00023136"/>
    </source>
</evidence>
<protein>
    <recommendedName>
        <fullName evidence="5 12">Cell division protein FtsX</fullName>
    </recommendedName>
</protein>
<evidence type="ECO:0000256" key="3">
    <source>
        <dbReference type="ARBA" id="ARBA00007379"/>
    </source>
</evidence>
<evidence type="ECO:0000256" key="4">
    <source>
        <dbReference type="ARBA" id="ARBA00011160"/>
    </source>
</evidence>
<evidence type="ECO:0000313" key="17">
    <source>
        <dbReference type="Proteomes" id="UP000475214"/>
    </source>
</evidence>
<evidence type="ECO:0000256" key="7">
    <source>
        <dbReference type="ARBA" id="ARBA00022618"/>
    </source>
</evidence>
<feature type="transmembrane region" description="Helical" evidence="13">
    <location>
        <begin position="21"/>
        <end position="41"/>
    </location>
</feature>
<evidence type="ECO:0000256" key="11">
    <source>
        <dbReference type="ARBA" id="ARBA00023306"/>
    </source>
</evidence>
<reference evidence="16 17" key="1">
    <citation type="submission" date="2020-02" db="EMBL/GenBank/DDBJ databases">
        <authorList>
            <person name="Li X.-J."/>
            <person name="Han X.-M."/>
        </authorList>
    </citation>
    <scope>NUCLEOTIDE SEQUENCE [LARGE SCALE GENOMIC DNA]</scope>
    <source>
        <strain evidence="16 17">CCTCC AB 2017055</strain>
    </source>
</reference>
<keyword evidence="9 13" id="KW-1133">Transmembrane helix</keyword>
<keyword evidence="7 12" id="KW-0132">Cell division</keyword>
<evidence type="ECO:0000313" key="16">
    <source>
        <dbReference type="EMBL" id="NEE03312.1"/>
    </source>
</evidence>
<dbReference type="InterPro" id="IPR004513">
    <property type="entry name" value="FtsX"/>
</dbReference>
<evidence type="ECO:0000259" key="15">
    <source>
        <dbReference type="Pfam" id="PF18075"/>
    </source>
</evidence>
<dbReference type="NCBIfam" id="NF038346">
    <property type="entry name" value="FtsX_actino"/>
    <property type="match status" value="1"/>
</dbReference>
<evidence type="ECO:0000256" key="12">
    <source>
        <dbReference type="PIRNR" id="PIRNR003097"/>
    </source>
</evidence>
<dbReference type="AlphaFoldDB" id="A0A6L9SFU3"/>
<evidence type="ECO:0000256" key="13">
    <source>
        <dbReference type="SAM" id="Phobius"/>
    </source>
</evidence>
<name>A0A6L9SFU3_9ACTN</name>
<dbReference type="InterPro" id="IPR040690">
    <property type="entry name" value="FtsX_ECD"/>
</dbReference>
<dbReference type="InterPro" id="IPR003838">
    <property type="entry name" value="ABC3_permease_C"/>
</dbReference>
<comment type="subcellular location">
    <subcellularLocation>
        <location evidence="2">Cell membrane</location>
        <topology evidence="2">Multi-pass membrane protein</topology>
    </subcellularLocation>
</comment>
<dbReference type="PIRSF" id="PIRSF003097">
    <property type="entry name" value="FtsX"/>
    <property type="match status" value="1"/>
</dbReference>
<evidence type="ECO:0000256" key="2">
    <source>
        <dbReference type="ARBA" id="ARBA00004651"/>
    </source>
</evidence>
<dbReference type="PANTHER" id="PTHR47755:SF1">
    <property type="entry name" value="CELL DIVISION PROTEIN FTSX"/>
    <property type="match status" value="1"/>
</dbReference>
<evidence type="ECO:0000259" key="14">
    <source>
        <dbReference type="Pfam" id="PF02687"/>
    </source>
</evidence>
<evidence type="ECO:0000256" key="1">
    <source>
        <dbReference type="ARBA" id="ARBA00003552"/>
    </source>
</evidence>
<sequence length="300" mass="33299">MRVQYVLSEIVTGLRRNLTMTMAVIITVSISIALFGTGLLIRAQSETMKGYWYDKVEISVFMCNAYTTEGNCGEGEVTDSQRENILNELENHPEVEEVFHETQEEAYQRFAEDMDDPVVDVITPDQLQESFRVALVNPDEYEGVVSAVAGLPGVQNVNDQREVLGPLFRVLDWFRNGAVVVAGIQVVAATLLIANTIRLAAFNRRRETGIMRLVGASNFYIQLPFILEAAIAGLVGSVLGAAAVFSVQEVAVSRLLAPNFTFTSWVERSDVWAIVPWLLITGVFISALASFVTLRRYLRV</sequence>
<organism evidence="16 17">
    <name type="scientific">Phytoactinopolyspora halotolerans</name>
    <dbReference type="NCBI Taxonomy" id="1981512"/>
    <lineage>
        <taxon>Bacteria</taxon>
        <taxon>Bacillati</taxon>
        <taxon>Actinomycetota</taxon>
        <taxon>Actinomycetes</taxon>
        <taxon>Jiangellales</taxon>
        <taxon>Jiangellaceae</taxon>
        <taxon>Phytoactinopolyspora</taxon>
    </lineage>
</organism>
<dbReference type="Gene3D" id="3.30.70.3040">
    <property type="match status" value="1"/>
</dbReference>
<gene>
    <name evidence="16" type="ORF">G1H10_24390</name>
</gene>
<comment type="similarity">
    <text evidence="3 12">Belongs to the ABC-4 integral membrane protein family. FtsX subfamily.</text>
</comment>
<keyword evidence="6 12" id="KW-1003">Cell membrane</keyword>
<comment type="subunit">
    <text evidence="4">Forms a membrane-associated complex with FtsE.</text>
</comment>
<proteinExistence type="inferred from homology"/>
<keyword evidence="10 12" id="KW-0472">Membrane</keyword>